<keyword evidence="1" id="KW-0812">Transmembrane</keyword>
<proteinExistence type="predicted"/>
<evidence type="ECO:0000313" key="3">
    <source>
        <dbReference type="EMBL" id="CAB4135260.1"/>
    </source>
</evidence>
<reference evidence="3" key="1">
    <citation type="submission" date="2020-04" db="EMBL/GenBank/DDBJ databases">
        <authorList>
            <person name="Chiriac C."/>
            <person name="Salcher M."/>
            <person name="Ghai R."/>
            <person name="Kavagutti S V."/>
        </authorList>
    </citation>
    <scope>NUCLEOTIDE SEQUENCE</scope>
</reference>
<evidence type="ECO:0000313" key="2">
    <source>
        <dbReference type="EMBL" id="CAB4131473.1"/>
    </source>
</evidence>
<protein>
    <submittedName>
        <fullName evidence="3">Uncharacterized protein</fullName>
    </submittedName>
</protein>
<accession>A0A6J5LQH5</accession>
<feature type="transmembrane region" description="Helical" evidence="1">
    <location>
        <begin position="72"/>
        <end position="94"/>
    </location>
</feature>
<sequence length="102" mass="11722">MGCCMESWQFCSSNGKERKMKQLICSIVLATFLVGCAESKVINHKRHEPYGLLDKEKEYNPEVVYTPCWGNIFWSVVLFETIVIPVVLAGYYLFEPDHARGQ</sequence>
<evidence type="ECO:0000256" key="1">
    <source>
        <dbReference type="SAM" id="Phobius"/>
    </source>
</evidence>
<dbReference type="EMBL" id="LR796294">
    <property type="protein sequence ID" value="CAB4135260.1"/>
    <property type="molecule type" value="Genomic_DNA"/>
</dbReference>
<dbReference type="EMBL" id="LR796249">
    <property type="protein sequence ID" value="CAB4131473.1"/>
    <property type="molecule type" value="Genomic_DNA"/>
</dbReference>
<keyword evidence="1" id="KW-1133">Transmembrane helix</keyword>
<name>A0A6J5LQH5_9CAUD</name>
<gene>
    <name evidence="2" type="ORF">UFOVP127_110</name>
    <name evidence="3" type="ORF">UFOVP276_216</name>
</gene>
<keyword evidence="1" id="KW-0472">Membrane</keyword>
<organism evidence="3">
    <name type="scientific">uncultured Caudovirales phage</name>
    <dbReference type="NCBI Taxonomy" id="2100421"/>
    <lineage>
        <taxon>Viruses</taxon>
        <taxon>Duplodnaviria</taxon>
        <taxon>Heunggongvirae</taxon>
        <taxon>Uroviricota</taxon>
        <taxon>Caudoviricetes</taxon>
        <taxon>Peduoviridae</taxon>
        <taxon>Maltschvirus</taxon>
        <taxon>Maltschvirus maltsch</taxon>
    </lineage>
</organism>